<dbReference type="STRING" id="1508389.SAMN05444003_2505"/>
<evidence type="ECO:0000256" key="2">
    <source>
        <dbReference type="ARBA" id="ARBA00023015"/>
    </source>
</evidence>
<protein>
    <submittedName>
        <fullName evidence="6">Transcriptional regulator, LysR family</fullName>
    </submittedName>
</protein>
<dbReference type="SUPFAM" id="SSF53850">
    <property type="entry name" value="Periplasmic binding protein-like II"/>
    <property type="match status" value="1"/>
</dbReference>
<dbReference type="Pfam" id="PF00126">
    <property type="entry name" value="HTH_1"/>
    <property type="match status" value="1"/>
</dbReference>
<dbReference type="EMBL" id="FQXB01000004">
    <property type="protein sequence ID" value="SHH23908.1"/>
    <property type="molecule type" value="Genomic_DNA"/>
</dbReference>
<keyword evidence="3" id="KW-0238">DNA-binding</keyword>
<feature type="domain" description="HTH lysR-type" evidence="5">
    <location>
        <begin position="1"/>
        <end position="58"/>
    </location>
</feature>
<evidence type="ECO:0000256" key="3">
    <source>
        <dbReference type="ARBA" id="ARBA00023125"/>
    </source>
</evidence>
<evidence type="ECO:0000313" key="6">
    <source>
        <dbReference type="EMBL" id="SHH23908.1"/>
    </source>
</evidence>
<dbReference type="InterPro" id="IPR000847">
    <property type="entry name" value="LysR_HTH_N"/>
</dbReference>
<dbReference type="InterPro" id="IPR036390">
    <property type="entry name" value="WH_DNA-bd_sf"/>
</dbReference>
<dbReference type="GO" id="GO:0043565">
    <property type="term" value="F:sequence-specific DNA binding"/>
    <property type="evidence" value="ECO:0007669"/>
    <property type="project" value="TreeGrafter"/>
</dbReference>
<sequence>MDWTSLPYFLAAVRTGTLRGAAEATGSTHATVNRHIEVLENSYGVRLFRRTRRGLELTSAGRDILPVVEEAERKVNEAKRRVQGLDKEETGTVRFSTTGTLVYEIVSPILGRFTKAYPDIDLDIRVSDRFEDINRLQTDVSLRFAHDVQDDVIARKLYPLALVPMASRSYLEKHLPLAGPNGEGLSWLGWDAIDRRPDWLADTPFPGAEVRHATTDPILQLSLARQGVGIVNSSVYFTTIYPELVPVPGVEPVLDRNLWLLFHNELRRTIRVRRFIDFLSKELIDLKPLLQAGVRTA</sequence>
<reference evidence="6 7" key="1">
    <citation type="submission" date="2016-11" db="EMBL/GenBank/DDBJ databases">
        <authorList>
            <person name="Jaros S."/>
            <person name="Januszkiewicz K."/>
            <person name="Wedrychowicz H."/>
        </authorList>
    </citation>
    <scope>NUCLEOTIDE SEQUENCE [LARGE SCALE GENOMIC DNA]</scope>
    <source>
        <strain evidence="6 7">DSM 28715</strain>
    </source>
</reference>
<proteinExistence type="inferred from homology"/>
<dbReference type="OrthoDB" id="9775392at2"/>
<dbReference type="InterPro" id="IPR036388">
    <property type="entry name" value="WH-like_DNA-bd_sf"/>
</dbReference>
<keyword evidence="4" id="KW-0804">Transcription</keyword>
<dbReference type="GO" id="GO:0003700">
    <property type="term" value="F:DNA-binding transcription factor activity"/>
    <property type="evidence" value="ECO:0007669"/>
    <property type="project" value="InterPro"/>
</dbReference>
<keyword evidence="7" id="KW-1185">Reference proteome</keyword>
<dbReference type="PROSITE" id="PS50931">
    <property type="entry name" value="HTH_LYSR"/>
    <property type="match status" value="1"/>
</dbReference>
<dbReference type="AlphaFoldDB" id="A0A1M5RCJ8"/>
<dbReference type="GO" id="GO:0006351">
    <property type="term" value="P:DNA-templated transcription"/>
    <property type="evidence" value="ECO:0007669"/>
    <property type="project" value="TreeGrafter"/>
</dbReference>
<evidence type="ECO:0000259" key="5">
    <source>
        <dbReference type="PROSITE" id="PS50931"/>
    </source>
</evidence>
<dbReference type="Pfam" id="PF03466">
    <property type="entry name" value="LysR_substrate"/>
    <property type="match status" value="1"/>
</dbReference>
<dbReference type="InterPro" id="IPR058163">
    <property type="entry name" value="LysR-type_TF_proteobact-type"/>
</dbReference>
<dbReference type="InterPro" id="IPR005119">
    <property type="entry name" value="LysR_subst-bd"/>
</dbReference>
<dbReference type="Gene3D" id="3.40.190.290">
    <property type="match status" value="1"/>
</dbReference>
<dbReference type="Proteomes" id="UP000184074">
    <property type="component" value="Unassembled WGS sequence"/>
</dbReference>
<dbReference type="SUPFAM" id="SSF46785">
    <property type="entry name" value="Winged helix' DNA-binding domain"/>
    <property type="match status" value="1"/>
</dbReference>
<gene>
    <name evidence="6" type="ORF">SAMN05444003_2505</name>
</gene>
<comment type="similarity">
    <text evidence="1">Belongs to the LysR transcriptional regulatory family.</text>
</comment>
<dbReference type="RefSeq" id="WP_072901593.1">
    <property type="nucleotide sequence ID" value="NZ_FQXB01000004.1"/>
</dbReference>
<evidence type="ECO:0000256" key="4">
    <source>
        <dbReference type="ARBA" id="ARBA00023163"/>
    </source>
</evidence>
<name>A0A1M5RCJ8_9RHOB</name>
<dbReference type="PANTHER" id="PTHR30537:SF3">
    <property type="entry name" value="TRANSCRIPTIONAL REGULATORY PROTEIN"/>
    <property type="match status" value="1"/>
</dbReference>
<evidence type="ECO:0000256" key="1">
    <source>
        <dbReference type="ARBA" id="ARBA00009437"/>
    </source>
</evidence>
<dbReference type="Gene3D" id="1.10.10.10">
    <property type="entry name" value="Winged helix-like DNA-binding domain superfamily/Winged helix DNA-binding domain"/>
    <property type="match status" value="1"/>
</dbReference>
<keyword evidence="2" id="KW-0805">Transcription regulation</keyword>
<dbReference type="PANTHER" id="PTHR30537">
    <property type="entry name" value="HTH-TYPE TRANSCRIPTIONAL REGULATOR"/>
    <property type="match status" value="1"/>
</dbReference>
<accession>A0A1M5RCJ8</accession>
<organism evidence="6 7">
    <name type="scientific">Cognatiyoonia sediminum</name>
    <dbReference type="NCBI Taxonomy" id="1508389"/>
    <lineage>
        <taxon>Bacteria</taxon>
        <taxon>Pseudomonadati</taxon>
        <taxon>Pseudomonadota</taxon>
        <taxon>Alphaproteobacteria</taxon>
        <taxon>Rhodobacterales</taxon>
        <taxon>Paracoccaceae</taxon>
        <taxon>Cognatiyoonia</taxon>
    </lineage>
</organism>
<evidence type="ECO:0000313" key="7">
    <source>
        <dbReference type="Proteomes" id="UP000184074"/>
    </source>
</evidence>